<dbReference type="Proteomes" id="UP001227192">
    <property type="component" value="Unassembled WGS sequence"/>
</dbReference>
<reference evidence="2" key="2">
    <citation type="journal article" date="2016" name="Fungal Biol.">
        <title>Ochratoxin A production by Penicillium thymicola.</title>
        <authorList>
            <person name="Nguyen H.D.T."/>
            <person name="McMullin D.R."/>
            <person name="Ponomareva E."/>
            <person name="Riley R."/>
            <person name="Pomraning K.R."/>
            <person name="Baker S.E."/>
            <person name="Seifert K.A."/>
        </authorList>
    </citation>
    <scope>NUCLEOTIDE SEQUENCE</scope>
    <source>
        <strain evidence="2">DAOM 180753</strain>
    </source>
</reference>
<accession>A0AAI9TKR8</accession>
<evidence type="ECO:0000256" key="1">
    <source>
        <dbReference type="SAM" id="MobiDB-lite"/>
    </source>
</evidence>
<feature type="region of interest" description="Disordered" evidence="1">
    <location>
        <begin position="330"/>
        <end position="380"/>
    </location>
</feature>
<sequence length="380" mass="42220">PAFRSLYRGPSAPNLDIAPPSGPENSYHFPTIPQSIISSQEWLERPSDPHPEPVPTPRPSRSAQINLMAYLNEGGTWDNIPRTKSVLELNMLCDARKGSHNSHVDFDHDQTKGAMSDTAIQANVPGVTGTATGGQGAHHCPEDREEEIEIRITIPSHHALRPLVEFRNLRVLRLTGMFKSYQRILWQAVWLNPQLVTLELEMAVGLEIKEPVPRGWKPIKDGWVTSVKSFGAPVYYGEGGNGEISSKIGYGEYLDKFCIEKARLLAGVTGFPVPRYLPVKHLTLTGFAVDGDAFGMWFRNLEEVHFKKDCIDCGFWLSRAQRDVRVRHSNMPGVARGGDGPSGANSKEELGEEELAELTAAKTKNQKKKNTLSESFLLLM</sequence>
<reference evidence="2" key="1">
    <citation type="submission" date="2015-06" db="EMBL/GenBank/DDBJ databases">
        <authorList>
            <person name="Nguyen H."/>
        </authorList>
    </citation>
    <scope>NUCLEOTIDE SEQUENCE</scope>
    <source>
        <strain evidence="2">DAOM 180753</strain>
    </source>
</reference>
<organism evidence="2 3">
    <name type="scientific">Penicillium thymicola</name>
    <dbReference type="NCBI Taxonomy" id="293382"/>
    <lineage>
        <taxon>Eukaryota</taxon>
        <taxon>Fungi</taxon>
        <taxon>Dikarya</taxon>
        <taxon>Ascomycota</taxon>
        <taxon>Pezizomycotina</taxon>
        <taxon>Eurotiomycetes</taxon>
        <taxon>Eurotiomycetidae</taxon>
        <taxon>Eurotiales</taxon>
        <taxon>Aspergillaceae</taxon>
        <taxon>Penicillium</taxon>
    </lineage>
</organism>
<evidence type="ECO:0000313" key="2">
    <source>
        <dbReference type="EMBL" id="KAJ9489122.1"/>
    </source>
</evidence>
<gene>
    <name evidence="2" type="ORF">VN97_g4158</name>
</gene>
<comment type="caution">
    <text evidence="2">The sequence shown here is derived from an EMBL/GenBank/DDBJ whole genome shotgun (WGS) entry which is preliminary data.</text>
</comment>
<feature type="region of interest" description="Disordered" evidence="1">
    <location>
        <begin position="1"/>
        <end position="31"/>
    </location>
</feature>
<dbReference type="EMBL" id="LACB01000094">
    <property type="protein sequence ID" value="KAJ9489122.1"/>
    <property type="molecule type" value="Genomic_DNA"/>
</dbReference>
<keyword evidence="3" id="KW-1185">Reference proteome</keyword>
<feature type="non-terminal residue" evidence="2">
    <location>
        <position position="1"/>
    </location>
</feature>
<evidence type="ECO:0000313" key="3">
    <source>
        <dbReference type="Proteomes" id="UP001227192"/>
    </source>
</evidence>
<protein>
    <submittedName>
        <fullName evidence="2">Uncharacterized protein</fullName>
    </submittedName>
</protein>
<name>A0AAI9TKR8_PENTH</name>
<proteinExistence type="predicted"/>
<dbReference type="AlphaFoldDB" id="A0AAI9TKR8"/>